<protein>
    <recommendedName>
        <fullName evidence="7">Neutral zinc metallopeptidase</fullName>
    </recommendedName>
</protein>
<dbReference type="EMBL" id="OBEG01000010">
    <property type="protein sequence ID" value="SNY89750.1"/>
    <property type="molecule type" value="Genomic_DNA"/>
</dbReference>
<evidence type="ECO:0000256" key="2">
    <source>
        <dbReference type="ARBA" id="ARBA00022692"/>
    </source>
</evidence>
<keyword evidence="6" id="KW-1185">Reference proteome</keyword>
<evidence type="ECO:0000313" key="6">
    <source>
        <dbReference type="Proteomes" id="UP000219565"/>
    </source>
</evidence>
<keyword evidence="4" id="KW-0472">Membrane</keyword>
<evidence type="ECO:0000313" key="5">
    <source>
        <dbReference type="EMBL" id="SNY89750.1"/>
    </source>
</evidence>
<dbReference type="Pfam" id="PF04228">
    <property type="entry name" value="Zn_peptidase"/>
    <property type="match status" value="1"/>
</dbReference>
<dbReference type="PANTHER" id="PTHR30168:SF0">
    <property type="entry name" value="INNER MEMBRANE PROTEIN"/>
    <property type="match status" value="1"/>
</dbReference>
<reference evidence="5 6" key="1">
    <citation type="submission" date="2017-09" db="EMBL/GenBank/DDBJ databases">
        <authorList>
            <person name="Ehlers B."/>
            <person name="Leendertz F.H."/>
        </authorList>
    </citation>
    <scope>NUCLEOTIDE SEQUENCE [LARGE SCALE GENOMIC DNA]</scope>
    <source>
        <strain evidence="5 6">DSM 45537</strain>
    </source>
</reference>
<evidence type="ECO:0008006" key="7">
    <source>
        <dbReference type="Google" id="ProtNLM"/>
    </source>
</evidence>
<dbReference type="PANTHER" id="PTHR30168">
    <property type="entry name" value="PUTATIVE MEMBRANE PROTEIN YPFJ"/>
    <property type="match status" value="1"/>
</dbReference>
<name>A0A285LXV2_9NOCA</name>
<evidence type="ECO:0000256" key="3">
    <source>
        <dbReference type="ARBA" id="ARBA00022989"/>
    </source>
</evidence>
<dbReference type="Proteomes" id="UP000219565">
    <property type="component" value="Unassembled WGS sequence"/>
</dbReference>
<dbReference type="RefSeq" id="WP_097248401.1">
    <property type="nucleotide sequence ID" value="NZ_OBEG01000010.1"/>
</dbReference>
<keyword evidence="2" id="KW-0812">Transmembrane</keyword>
<dbReference type="InterPro" id="IPR007343">
    <property type="entry name" value="Uncharacterised_pept_Zn_put"/>
</dbReference>
<proteinExistence type="predicted"/>
<sequence>MNRLLATRIRRRIIIALLCGAVAIGAAVSIGALSGPPADAGTLRSGGLAAATGPGFAGSVGDATDPARDAAPPIAPAPLAGLPLAGSPHASSARPVYALRDHPLFAQHIGLGRVDCELPEWRDDPEGARVFYRAALGCLNAAWEPTLRGAGLPFRPPRLDAPATGDAVRGACPQDGRPASYCESDETIVIPYAAARDVIADSRRGAQLALLAQEYGHHIQQVVGVLRAYTERRTEVGWQTAAGQEQSRRLELQAGCFAGMFFGINHGRGDIDQRTWDEAADRARAVADRPGAPRLHGADHNVWGWWKWGSDKGDTWECNTWYADQENVE</sequence>
<dbReference type="OrthoDB" id="7950418at2"/>
<accession>A0A285LXV2</accession>
<evidence type="ECO:0000256" key="1">
    <source>
        <dbReference type="ARBA" id="ARBA00004167"/>
    </source>
</evidence>
<organism evidence="5 6">
    <name type="scientific">Nocardia amikacinitolerans</name>
    <dbReference type="NCBI Taxonomy" id="756689"/>
    <lineage>
        <taxon>Bacteria</taxon>
        <taxon>Bacillati</taxon>
        <taxon>Actinomycetota</taxon>
        <taxon>Actinomycetes</taxon>
        <taxon>Mycobacteriales</taxon>
        <taxon>Nocardiaceae</taxon>
        <taxon>Nocardia</taxon>
    </lineage>
</organism>
<dbReference type="AlphaFoldDB" id="A0A285LXV2"/>
<dbReference type="GO" id="GO:0016020">
    <property type="term" value="C:membrane"/>
    <property type="evidence" value="ECO:0007669"/>
    <property type="project" value="UniProtKB-SubCell"/>
</dbReference>
<comment type="subcellular location">
    <subcellularLocation>
        <location evidence="1">Membrane</location>
        <topology evidence="1">Single-pass membrane protein</topology>
    </subcellularLocation>
</comment>
<evidence type="ECO:0000256" key="4">
    <source>
        <dbReference type="ARBA" id="ARBA00023136"/>
    </source>
</evidence>
<dbReference type="STRING" id="1379680.GCA_001612615_06796"/>
<gene>
    <name evidence="5" type="ORF">SAMN04244553_0066</name>
</gene>
<keyword evidence="3" id="KW-1133">Transmembrane helix</keyword>